<evidence type="ECO:0000256" key="2">
    <source>
        <dbReference type="ARBA" id="ARBA00023015"/>
    </source>
</evidence>
<dbReference type="InterPro" id="IPR050176">
    <property type="entry name" value="LTTR"/>
</dbReference>
<keyword evidence="2" id="KW-0805">Transcription regulation</keyword>
<keyword evidence="4" id="KW-0804">Transcription</keyword>
<dbReference type="PRINTS" id="PR00039">
    <property type="entry name" value="HTHLYSR"/>
</dbReference>
<dbReference type="InterPro" id="IPR005119">
    <property type="entry name" value="LysR_subst-bd"/>
</dbReference>
<dbReference type="Proteomes" id="UP000436911">
    <property type="component" value="Unassembled WGS sequence"/>
</dbReference>
<dbReference type="RefSeq" id="WP_060719785.1">
    <property type="nucleotide sequence ID" value="NZ_CP055265.1"/>
</dbReference>
<dbReference type="InterPro" id="IPR017685">
    <property type="entry name" value="ArgP"/>
</dbReference>
<dbReference type="GO" id="GO:0003677">
    <property type="term" value="F:DNA binding"/>
    <property type="evidence" value="ECO:0007669"/>
    <property type="project" value="UniProtKB-KW"/>
</dbReference>
<organism evidence="6 7">
    <name type="scientific">Agrobacterium vitis</name>
    <name type="common">Rhizobium vitis</name>
    <dbReference type="NCBI Taxonomy" id="373"/>
    <lineage>
        <taxon>Bacteria</taxon>
        <taxon>Pseudomonadati</taxon>
        <taxon>Pseudomonadota</taxon>
        <taxon>Alphaproteobacteria</taxon>
        <taxon>Hyphomicrobiales</taxon>
        <taxon>Rhizobiaceae</taxon>
        <taxon>Rhizobium/Agrobacterium group</taxon>
        <taxon>Agrobacterium</taxon>
    </lineage>
</organism>
<dbReference type="EMBL" id="QUSG01000012">
    <property type="protein sequence ID" value="KAA3525372.1"/>
    <property type="molecule type" value="Genomic_DNA"/>
</dbReference>
<evidence type="ECO:0000256" key="1">
    <source>
        <dbReference type="ARBA" id="ARBA00009437"/>
    </source>
</evidence>
<dbReference type="GeneID" id="60684548"/>
<comment type="similarity">
    <text evidence="1">Belongs to the LysR transcriptional regulatory family.</text>
</comment>
<feature type="domain" description="HTH lysR-type" evidence="5">
    <location>
        <begin position="1"/>
        <end position="59"/>
    </location>
</feature>
<evidence type="ECO:0000256" key="3">
    <source>
        <dbReference type="ARBA" id="ARBA00023125"/>
    </source>
</evidence>
<dbReference type="Gene3D" id="3.40.190.290">
    <property type="match status" value="1"/>
</dbReference>
<proteinExistence type="inferred from homology"/>
<gene>
    <name evidence="6" type="ORF">DXT89_18795</name>
</gene>
<dbReference type="AlphaFoldDB" id="A0A368NI74"/>
<dbReference type="NCBIfam" id="NF002964">
    <property type="entry name" value="PRK03635.1"/>
    <property type="match status" value="1"/>
</dbReference>
<dbReference type="InterPro" id="IPR036390">
    <property type="entry name" value="WH_DNA-bd_sf"/>
</dbReference>
<accession>A0A368NI74</accession>
<dbReference type="Pfam" id="PF00126">
    <property type="entry name" value="HTH_1"/>
    <property type="match status" value="1"/>
</dbReference>
<protein>
    <submittedName>
        <fullName evidence="6">LysR family transcriptional regulator ArgP</fullName>
    </submittedName>
</protein>
<dbReference type="Gene3D" id="1.10.10.10">
    <property type="entry name" value="Winged helix-like DNA-binding domain superfamily/Winged helix DNA-binding domain"/>
    <property type="match status" value="1"/>
</dbReference>
<dbReference type="PANTHER" id="PTHR30579:SF2">
    <property type="entry name" value="HTH-TYPE TRANSCRIPTIONAL REGULATOR ARGP"/>
    <property type="match status" value="1"/>
</dbReference>
<dbReference type="PANTHER" id="PTHR30579">
    <property type="entry name" value="TRANSCRIPTIONAL REGULATOR"/>
    <property type="match status" value="1"/>
</dbReference>
<dbReference type="PROSITE" id="PS50931">
    <property type="entry name" value="HTH_LYSR"/>
    <property type="match status" value="1"/>
</dbReference>
<dbReference type="NCBIfam" id="TIGR03298">
    <property type="entry name" value="argP"/>
    <property type="match status" value="1"/>
</dbReference>
<dbReference type="InterPro" id="IPR000847">
    <property type="entry name" value="LysR_HTH_N"/>
</dbReference>
<evidence type="ECO:0000313" key="7">
    <source>
        <dbReference type="Proteomes" id="UP000436911"/>
    </source>
</evidence>
<dbReference type="GO" id="GO:0003700">
    <property type="term" value="F:DNA-binding transcription factor activity"/>
    <property type="evidence" value="ECO:0007669"/>
    <property type="project" value="InterPro"/>
</dbReference>
<dbReference type="SUPFAM" id="SSF46785">
    <property type="entry name" value="Winged helix' DNA-binding domain"/>
    <property type="match status" value="1"/>
</dbReference>
<dbReference type="Pfam" id="PF03466">
    <property type="entry name" value="LysR_substrate"/>
    <property type="match status" value="1"/>
</dbReference>
<name>A0A368NI74_AGRVI</name>
<evidence type="ECO:0000256" key="4">
    <source>
        <dbReference type="ARBA" id="ARBA00023163"/>
    </source>
</evidence>
<sequence>MTFDGEHLSALVAVLRSGSFEKASRQLGVTQSAISQRIKLLEERSGTALIMRGQPCLPTFAGARLCRHAEEVALLERQVIGDLGLAQAAQVTVRLAINADSLATWFVPAMAAVEGLLFDLVLDDQDHSADWLRRGEVRAAVTSLAEPVQGCDCRPLGLLTYRATASPDFVARWFPQGVTAEALAVAPCLTFNAKDGLQAAWMEQVAGCRLSPPCHWLPSSQAFIDASRLGLGWGMNPAVSVAPLIAEGVLVDLMPDQPLAVPLYWHWSRALGQALDPLTASVLAAARQCLLPMAQKRPSMR</sequence>
<evidence type="ECO:0000259" key="5">
    <source>
        <dbReference type="PROSITE" id="PS50931"/>
    </source>
</evidence>
<dbReference type="InterPro" id="IPR036388">
    <property type="entry name" value="WH-like_DNA-bd_sf"/>
</dbReference>
<reference evidence="6 7" key="1">
    <citation type="submission" date="2018-08" db="EMBL/GenBank/DDBJ databases">
        <title>Genome sequencing of Agrobacterium vitis strain ICMP 10754.</title>
        <authorList>
            <person name="Visnovsky S.B."/>
            <person name="Pitman A.R."/>
        </authorList>
    </citation>
    <scope>NUCLEOTIDE SEQUENCE [LARGE SCALE GENOMIC DNA]</scope>
    <source>
        <strain evidence="6 7">ICMP 10754</strain>
    </source>
</reference>
<dbReference type="NCBIfam" id="NF009888">
    <property type="entry name" value="PRK13348.1"/>
    <property type="match status" value="1"/>
</dbReference>
<dbReference type="SUPFAM" id="SSF53850">
    <property type="entry name" value="Periplasmic binding protein-like II"/>
    <property type="match status" value="1"/>
</dbReference>
<keyword evidence="3" id="KW-0238">DNA-binding</keyword>
<dbReference type="OrthoDB" id="3252676at2"/>
<evidence type="ECO:0000313" key="6">
    <source>
        <dbReference type="EMBL" id="KAA3525372.1"/>
    </source>
</evidence>
<comment type="caution">
    <text evidence="6">The sequence shown here is derived from an EMBL/GenBank/DDBJ whole genome shotgun (WGS) entry which is preliminary data.</text>
</comment>